<evidence type="ECO:0000313" key="1">
    <source>
        <dbReference type="EMBL" id="HIX02776.1"/>
    </source>
</evidence>
<sequence>MAEQKQHPIELNLSREVAEGIYSNLAIISHSTSEFIVDFARMMPGVPKPEVMSRIIMTPESAKRLLFALQDNIRKYEQMNGEIRLRNEAPVLPFDLNGGGQA</sequence>
<dbReference type="AlphaFoldDB" id="A0A9D1UYI8"/>
<name>A0A9D1UYI8_9BACT</name>
<comment type="caution">
    <text evidence="1">The sequence shown here is derived from an EMBL/GenBank/DDBJ whole genome shotgun (WGS) entry which is preliminary data.</text>
</comment>
<organism evidence="1 2">
    <name type="scientific">Candidatus Odoribacter faecigallinarum</name>
    <dbReference type="NCBI Taxonomy" id="2838706"/>
    <lineage>
        <taxon>Bacteria</taxon>
        <taxon>Pseudomonadati</taxon>
        <taxon>Bacteroidota</taxon>
        <taxon>Bacteroidia</taxon>
        <taxon>Bacteroidales</taxon>
        <taxon>Odoribacteraceae</taxon>
        <taxon>Odoribacter</taxon>
    </lineage>
</organism>
<reference evidence="1" key="2">
    <citation type="submission" date="2021-04" db="EMBL/GenBank/DDBJ databases">
        <authorList>
            <person name="Gilroy R."/>
        </authorList>
    </citation>
    <scope>NUCLEOTIDE SEQUENCE</scope>
    <source>
        <strain evidence="1">23274</strain>
    </source>
</reference>
<dbReference type="InterPro" id="IPR021857">
    <property type="entry name" value="DUF3467"/>
</dbReference>
<evidence type="ECO:0000313" key="2">
    <source>
        <dbReference type="Proteomes" id="UP000824202"/>
    </source>
</evidence>
<proteinExistence type="predicted"/>
<gene>
    <name evidence="1" type="ORF">H9863_01505</name>
</gene>
<protein>
    <submittedName>
        <fullName evidence="1">DUF3467 domain-containing protein</fullName>
    </submittedName>
</protein>
<reference evidence="1" key="1">
    <citation type="journal article" date="2021" name="PeerJ">
        <title>Extensive microbial diversity within the chicken gut microbiome revealed by metagenomics and culture.</title>
        <authorList>
            <person name="Gilroy R."/>
            <person name="Ravi A."/>
            <person name="Getino M."/>
            <person name="Pursley I."/>
            <person name="Horton D.L."/>
            <person name="Alikhan N.F."/>
            <person name="Baker D."/>
            <person name="Gharbi K."/>
            <person name="Hall N."/>
            <person name="Watson M."/>
            <person name="Adriaenssens E.M."/>
            <person name="Foster-Nyarko E."/>
            <person name="Jarju S."/>
            <person name="Secka A."/>
            <person name="Antonio M."/>
            <person name="Oren A."/>
            <person name="Chaudhuri R.R."/>
            <person name="La Ragione R."/>
            <person name="Hildebrand F."/>
            <person name="Pallen M.J."/>
        </authorList>
    </citation>
    <scope>NUCLEOTIDE SEQUENCE</scope>
    <source>
        <strain evidence="1">23274</strain>
    </source>
</reference>
<dbReference type="Pfam" id="PF11950">
    <property type="entry name" value="DUF3467"/>
    <property type="match status" value="1"/>
</dbReference>
<dbReference type="Proteomes" id="UP000824202">
    <property type="component" value="Unassembled WGS sequence"/>
</dbReference>
<dbReference type="EMBL" id="DXFT01000026">
    <property type="protein sequence ID" value="HIX02776.1"/>
    <property type="molecule type" value="Genomic_DNA"/>
</dbReference>
<accession>A0A9D1UYI8</accession>